<dbReference type="Pfam" id="PF04024">
    <property type="entry name" value="PspC"/>
    <property type="match status" value="1"/>
</dbReference>
<evidence type="ECO:0000259" key="3">
    <source>
        <dbReference type="Pfam" id="PF04024"/>
    </source>
</evidence>
<feature type="transmembrane region" description="Helical" evidence="2">
    <location>
        <begin position="278"/>
        <end position="302"/>
    </location>
</feature>
<evidence type="ECO:0000313" key="4">
    <source>
        <dbReference type="EMBL" id="MBB4661253.1"/>
    </source>
</evidence>
<evidence type="ECO:0000256" key="1">
    <source>
        <dbReference type="SAM" id="MobiDB-lite"/>
    </source>
</evidence>
<accession>A0A840IAH5</accession>
<gene>
    <name evidence="4" type="ORF">BDZ31_000826</name>
</gene>
<feature type="compositionally biased region" description="Pro residues" evidence="1">
    <location>
        <begin position="149"/>
        <end position="163"/>
    </location>
</feature>
<feature type="region of interest" description="Disordered" evidence="1">
    <location>
        <begin position="392"/>
        <end position="418"/>
    </location>
</feature>
<feature type="region of interest" description="Disordered" evidence="1">
    <location>
        <begin position="198"/>
        <end position="249"/>
    </location>
</feature>
<protein>
    <submittedName>
        <fullName evidence="4">Phage shock protein PspC (Stress-responsive transcriptional regulator)</fullName>
    </submittedName>
</protein>
<dbReference type="RefSeq" id="WP_183339271.1">
    <property type="nucleotide sequence ID" value="NZ_JACHNU010000001.1"/>
</dbReference>
<feature type="domain" description="Phage shock protein PspC N-terminal" evidence="3">
    <location>
        <begin position="10"/>
        <end position="66"/>
    </location>
</feature>
<reference evidence="4 5" key="1">
    <citation type="submission" date="2020-08" db="EMBL/GenBank/DDBJ databases">
        <title>Genomic Encyclopedia of Archaeal and Bacterial Type Strains, Phase II (KMG-II): from individual species to whole genera.</title>
        <authorList>
            <person name="Goeker M."/>
        </authorList>
    </citation>
    <scope>NUCLEOTIDE SEQUENCE [LARGE SCALE GENOMIC DNA]</scope>
    <source>
        <strain evidence="4 5">DSM 23288</strain>
    </source>
</reference>
<dbReference type="EMBL" id="JACHNU010000001">
    <property type="protein sequence ID" value="MBB4661253.1"/>
    <property type="molecule type" value="Genomic_DNA"/>
</dbReference>
<keyword evidence="2" id="KW-0472">Membrane</keyword>
<name>A0A840IAH5_9ACTN</name>
<evidence type="ECO:0000256" key="2">
    <source>
        <dbReference type="SAM" id="Phobius"/>
    </source>
</evidence>
<evidence type="ECO:0000313" key="5">
    <source>
        <dbReference type="Proteomes" id="UP000585272"/>
    </source>
</evidence>
<feature type="compositionally biased region" description="Low complexity" evidence="1">
    <location>
        <begin position="164"/>
        <end position="173"/>
    </location>
</feature>
<organism evidence="4 5">
    <name type="scientific">Conexibacter arvalis</name>
    <dbReference type="NCBI Taxonomy" id="912552"/>
    <lineage>
        <taxon>Bacteria</taxon>
        <taxon>Bacillati</taxon>
        <taxon>Actinomycetota</taxon>
        <taxon>Thermoleophilia</taxon>
        <taxon>Solirubrobacterales</taxon>
        <taxon>Conexibacteraceae</taxon>
        <taxon>Conexibacter</taxon>
    </lineage>
</organism>
<dbReference type="Proteomes" id="UP000585272">
    <property type="component" value="Unassembled WGS sequence"/>
</dbReference>
<keyword evidence="5" id="KW-1185">Reference proteome</keyword>
<feature type="compositionally biased region" description="Pro residues" evidence="1">
    <location>
        <begin position="198"/>
        <end position="211"/>
    </location>
</feature>
<feature type="transmembrane region" description="Helical" evidence="2">
    <location>
        <begin position="108"/>
        <end position="129"/>
    </location>
</feature>
<dbReference type="AlphaFoldDB" id="A0A840IAH5"/>
<comment type="caution">
    <text evidence="4">The sequence shown here is derived from an EMBL/GenBank/DDBJ whole genome shotgun (WGS) entry which is preliminary data.</text>
</comment>
<keyword evidence="2" id="KW-1133">Transmembrane helix</keyword>
<proteinExistence type="predicted"/>
<keyword evidence="2" id="KW-0812">Transmembrane</keyword>
<sequence length="446" mass="44067">MPHDASPAPPLRRASGDRVLLGVCGGIARTLDVRPLLVRAAAALLAALAFPLVLAAYAAGALIVPRDDGRVLLGGEPADGREQLLGWTVVLSAGFLLLAAGFEPGQLVWPALSRSSLLLAGFAIVWLAIRDARGPAVAAAPAASGTPSPAAPVAPGAPSPAAPPAGVAPASSGPAAAVSADAAASTAASAIPPLPVPVSRPAVPAQPPAAPPADAADETAVRGGTDDQTAVRGGAADRAEPPADPADEPTAVLSAAAPTAVHVPTVPERPRRKQRTGLLVAGTIALVLAAIATAGAVALAAIGGVGDRSERPATAGDLHSQYRLGVGSLDLDLRDVSFPAGATDLRARVAAGSLTVFLPRGVRVESVGPTEPTGVARVNRLAREVAAERRSRAAAADSARRGSGRRGDGDRAAARRAGSRARVVPPVLQLDADVALGSASVVAPGG</sequence>
<feature type="transmembrane region" description="Helical" evidence="2">
    <location>
        <begin position="40"/>
        <end position="64"/>
    </location>
</feature>
<dbReference type="InterPro" id="IPR007168">
    <property type="entry name" value="Phageshock_PspC_N"/>
</dbReference>
<feature type="region of interest" description="Disordered" evidence="1">
    <location>
        <begin position="139"/>
        <end position="173"/>
    </location>
</feature>
<feature type="transmembrane region" description="Helical" evidence="2">
    <location>
        <begin position="84"/>
        <end position="102"/>
    </location>
</feature>
<feature type="compositionally biased region" description="Low complexity" evidence="1">
    <location>
        <begin position="139"/>
        <end position="148"/>
    </location>
</feature>